<dbReference type="OrthoDB" id="1294953at2759"/>
<dbReference type="GO" id="GO:0007165">
    <property type="term" value="P:signal transduction"/>
    <property type="evidence" value="ECO:0007669"/>
    <property type="project" value="InterPro"/>
</dbReference>
<dbReference type="Pfam" id="PF01582">
    <property type="entry name" value="TIR"/>
    <property type="match status" value="1"/>
</dbReference>
<dbReference type="InterPro" id="IPR000157">
    <property type="entry name" value="TIR_dom"/>
</dbReference>
<dbReference type="SUPFAM" id="SSF52200">
    <property type="entry name" value="Toll/Interleukin receptor TIR domain"/>
    <property type="match status" value="1"/>
</dbReference>
<feature type="domain" description="TIR" evidence="3">
    <location>
        <begin position="40"/>
        <end position="193"/>
    </location>
</feature>
<gene>
    <name evidence="5" type="primary">LOC104241304</name>
</gene>
<dbReference type="eggNOG" id="ENOG502QQJE">
    <property type="taxonomic scope" value="Eukaryota"/>
</dbReference>
<organism evidence="4 5">
    <name type="scientific">Nicotiana sylvestris</name>
    <name type="common">Wood tobacco</name>
    <name type="synonym">South American tobacco</name>
    <dbReference type="NCBI Taxonomy" id="4096"/>
    <lineage>
        <taxon>Eukaryota</taxon>
        <taxon>Viridiplantae</taxon>
        <taxon>Streptophyta</taxon>
        <taxon>Embryophyta</taxon>
        <taxon>Tracheophyta</taxon>
        <taxon>Spermatophyta</taxon>
        <taxon>Magnoliopsida</taxon>
        <taxon>eudicotyledons</taxon>
        <taxon>Gunneridae</taxon>
        <taxon>Pentapetalae</taxon>
        <taxon>asterids</taxon>
        <taxon>lamiids</taxon>
        <taxon>Solanales</taxon>
        <taxon>Solanaceae</taxon>
        <taxon>Nicotianoideae</taxon>
        <taxon>Nicotianeae</taxon>
        <taxon>Nicotiana</taxon>
    </lineage>
</organism>
<reference evidence="4" key="1">
    <citation type="journal article" date="2013" name="Genome Biol.">
        <title>Reference genomes and transcriptomes of Nicotiana sylvestris and Nicotiana tomentosiformis.</title>
        <authorList>
            <person name="Sierro N."/>
            <person name="Battey J.N."/>
            <person name="Ouadi S."/>
            <person name="Bovet L."/>
            <person name="Goepfert S."/>
            <person name="Bakaher N."/>
            <person name="Peitsch M.C."/>
            <person name="Ivanov N.V."/>
        </authorList>
    </citation>
    <scope>NUCLEOTIDE SEQUENCE [LARGE SCALE GENOMIC DNA]</scope>
</reference>
<dbReference type="AlphaFoldDB" id="A0A1U7Y5N0"/>
<proteinExistence type="predicted"/>
<dbReference type="PROSITE" id="PS50104">
    <property type="entry name" value="TIR"/>
    <property type="match status" value="1"/>
</dbReference>
<dbReference type="STRING" id="4096.A0A1U7Y5N0"/>
<evidence type="ECO:0000256" key="1">
    <source>
        <dbReference type="ARBA" id="ARBA00023027"/>
    </source>
</evidence>
<dbReference type="FunFam" id="3.40.50.10140:FF:000007">
    <property type="entry name" value="Disease resistance protein (TIR-NBS-LRR class)"/>
    <property type="match status" value="1"/>
</dbReference>
<evidence type="ECO:0000313" key="4">
    <source>
        <dbReference type="Proteomes" id="UP000189701"/>
    </source>
</evidence>
<name>A0A1U7Y5N0_NICSY</name>
<evidence type="ECO:0000256" key="2">
    <source>
        <dbReference type="SAM" id="MobiDB-lite"/>
    </source>
</evidence>
<dbReference type="PANTHER" id="PTHR32009:SF156">
    <property type="entry name" value="TOLL_INTERLEUKIN-1 RECEPTOR-LIKE PROTEIN ISOFORM X1"/>
    <property type="match status" value="1"/>
</dbReference>
<evidence type="ECO:0000259" key="3">
    <source>
        <dbReference type="PROSITE" id="PS50104"/>
    </source>
</evidence>
<keyword evidence="1" id="KW-0520">NAD</keyword>
<dbReference type="PANTHER" id="PTHR32009">
    <property type="entry name" value="TMV RESISTANCE PROTEIN N-LIKE"/>
    <property type="match status" value="1"/>
</dbReference>
<protein>
    <submittedName>
        <fullName evidence="5">TMV resistance protein N-like</fullName>
    </submittedName>
</protein>
<dbReference type="Proteomes" id="UP000189701">
    <property type="component" value="Unplaced"/>
</dbReference>
<dbReference type="Gene3D" id="3.40.50.10140">
    <property type="entry name" value="Toll/interleukin-1 receptor homology (TIR) domain"/>
    <property type="match status" value="1"/>
</dbReference>
<accession>A0A1U7Y5N0</accession>
<feature type="region of interest" description="Disordered" evidence="2">
    <location>
        <begin position="1"/>
        <end position="30"/>
    </location>
</feature>
<dbReference type="RefSeq" id="XP_009794544.1">
    <property type="nucleotide sequence ID" value="XM_009796242.1"/>
</dbReference>
<dbReference type="InterPro" id="IPR035897">
    <property type="entry name" value="Toll_tir_struct_dom_sf"/>
</dbReference>
<reference evidence="5" key="2">
    <citation type="submission" date="2025-08" db="UniProtKB">
        <authorList>
            <consortium name="RefSeq"/>
        </authorList>
    </citation>
    <scope>IDENTIFICATION</scope>
    <source>
        <tissue evidence="5">Leaf</tissue>
    </source>
</reference>
<sequence length="193" mass="21514">MRSASAVLEPHLRPASHVPHTAPSQTASAVPHCGPTHAGPVMTVFLSFRGEDSRKIFIGHLYSKLCDVGINTFIDDEGLRKGDVISRELEKAIEGSRISIVVFSRNYASSSWCLEELVKILECKEKIRQMVLLIFYGVDPFEVRRQTGLFGDALAKHKEQSIGAQRVEKWRAVLTEAANLSGWDLRNLTKGIR</sequence>
<evidence type="ECO:0000313" key="5">
    <source>
        <dbReference type="RefSeq" id="XP_009794544.1"/>
    </source>
</evidence>
<keyword evidence="4" id="KW-1185">Reference proteome</keyword>
<dbReference type="SMART" id="SM00255">
    <property type="entry name" value="TIR"/>
    <property type="match status" value="1"/>
</dbReference>